<dbReference type="PRINTS" id="PR00039">
    <property type="entry name" value="HTHLYSR"/>
</dbReference>
<dbReference type="InterPro" id="IPR000847">
    <property type="entry name" value="LysR_HTH_N"/>
</dbReference>
<dbReference type="Pfam" id="PF00126">
    <property type="entry name" value="HTH_1"/>
    <property type="match status" value="1"/>
</dbReference>
<dbReference type="AlphaFoldDB" id="A0A063Y255"/>
<keyword evidence="4" id="KW-0804">Transcription</keyword>
<dbReference type="OrthoDB" id="9803735at2"/>
<dbReference type="STRING" id="267850.ADINL_3047"/>
<keyword evidence="7" id="KW-1185">Reference proteome</keyword>
<dbReference type="SUPFAM" id="SSF46785">
    <property type="entry name" value="Winged helix' DNA-binding domain"/>
    <property type="match status" value="1"/>
</dbReference>
<dbReference type="InterPro" id="IPR036388">
    <property type="entry name" value="WH-like_DNA-bd_sf"/>
</dbReference>
<evidence type="ECO:0000313" key="6">
    <source>
        <dbReference type="EMBL" id="KDE38592.1"/>
    </source>
</evidence>
<dbReference type="Pfam" id="PF03466">
    <property type="entry name" value="LysR_substrate"/>
    <property type="match status" value="1"/>
</dbReference>
<dbReference type="PANTHER" id="PTHR30126">
    <property type="entry name" value="HTH-TYPE TRANSCRIPTIONAL REGULATOR"/>
    <property type="match status" value="1"/>
</dbReference>
<dbReference type="GO" id="GO:0003700">
    <property type="term" value="F:DNA-binding transcription factor activity"/>
    <property type="evidence" value="ECO:0007669"/>
    <property type="project" value="InterPro"/>
</dbReference>
<keyword evidence="3" id="KW-0238">DNA-binding</keyword>
<accession>A0A063Y255</accession>
<dbReference type="EMBL" id="JMSZ01000042">
    <property type="protein sequence ID" value="KDE38592.1"/>
    <property type="molecule type" value="Genomic_DNA"/>
</dbReference>
<organism evidence="6 7">
    <name type="scientific">Nitrincola lacisaponensis</name>
    <dbReference type="NCBI Taxonomy" id="267850"/>
    <lineage>
        <taxon>Bacteria</taxon>
        <taxon>Pseudomonadati</taxon>
        <taxon>Pseudomonadota</taxon>
        <taxon>Gammaproteobacteria</taxon>
        <taxon>Oceanospirillales</taxon>
        <taxon>Oceanospirillaceae</taxon>
        <taxon>Nitrincola</taxon>
    </lineage>
</organism>
<dbReference type="RefSeq" id="WP_036549967.1">
    <property type="nucleotide sequence ID" value="NZ_JBKBNO010000003.1"/>
</dbReference>
<evidence type="ECO:0000256" key="3">
    <source>
        <dbReference type="ARBA" id="ARBA00023125"/>
    </source>
</evidence>
<feature type="domain" description="HTH lysR-type" evidence="5">
    <location>
        <begin position="1"/>
        <end position="58"/>
    </location>
</feature>
<dbReference type="PROSITE" id="PS50931">
    <property type="entry name" value="HTH_LYSR"/>
    <property type="match status" value="1"/>
</dbReference>
<sequence length="296" mass="33766">MDTHSLQAFVMVAETASFSEAANRLFLTQSAISKRIALLEQQLNCRLFDRIGRHVKMTEAGQRLLPKARDIQLALKDAETLVNNLNQQVSGRLSFAASHHISLHRLPPLLKHYAQSFPEVELDLRFDESEMAYERVLKGDIELALITLAPEADPRICSEQIWDDRLFYVVSCQHPLAQSEHVTLAALNAYPALLPRPETFTHQLVRQQMSAWQLEPNLGMSTNYLDTIRMMVSIGLGWSLLPETLIDDQLTRLQLDAAPIHRPLGYIYHRDRTLSNAAQQMVRLLQQHRDGTQQQD</sequence>
<dbReference type="GO" id="GO:0000976">
    <property type="term" value="F:transcription cis-regulatory region binding"/>
    <property type="evidence" value="ECO:0007669"/>
    <property type="project" value="TreeGrafter"/>
</dbReference>
<dbReference type="SUPFAM" id="SSF53850">
    <property type="entry name" value="Periplasmic binding protein-like II"/>
    <property type="match status" value="1"/>
</dbReference>
<dbReference type="InterPro" id="IPR036390">
    <property type="entry name" value="WH_DNA-bd_sf"/>
</dbReference>
<evidence type="ECO:0000256" key="4">
    <source>
        <dbReference type="ARBA" id="ARBA00023163"/>
    </source>
</evidence>
<proteinExistence type="inferred from homology"/>
<dbReference type="PANTHER" id="PTHR30126:SF81">
    <property type="entry name" value="HTH-TYPE TRANSCRIPTIONAL REGULATOR ILVY"/>
    <property type="match status" value="1"/>
</dbReference>
<comment type="caution">
    <text evidence="6">The sequence shown here is derived from an EMBL/GenBank/DDBJ whole genome shotgun (WGS) entry which is preliminary data.</text>
</comment>
<keyword evidence="2" id="KW-0805">Transcription regulation</keyword>
<evidence type="ECO:0000256" key="1">
    <source>
        <dbReference type="ARBA" id="ARBA00009437"/>
    </source>
</evidence>
<dbReference type="Proteomes" id="UP000027318">
    <property type="component" value="Unassembled WGS sequence"/>
</dbReference>
<dbReference type="PATRIC" id="fig|267850.7.peg.2998"/>
<comment type="similarity">
    <text evidence="1">Belongs to the LysR transcriptional regulatory family.</text>
</comment>
<evidence type="ECO:0000259" key="5">
    <source>
        <dbReference type="PROSITE" id="PS50931"/>
    </source>
</evidence>
<dbReference type="FunFam" id="1.10.10.10:FF:000001">
    <property type="entry name" value="LysR family transcriptional regulator"/>
    <property type="match status" value="1"/>
</dbReference>
<evidence type="ECO:0000256" key="2">
    <source>
        <dbReference type="ARBA" id="ARBA00023015"/>
    </source>
</evidence>
<protein>
    <submittedName>
        <fullName evidence="6">Cys regulon transcriptional activator CysB</fullName>
    </submittedName>
</protein>
<name>A0A063Y255_9GAMM</name>
<reference evidence="6 7" key="1">
    <citation type="journal article" date="2005" name="Int. J. Syst. Evol. Microbiol.">
        <title>Nitrincola lacisaponensis gen. nov., sp. nov., a novel alkaliphilic bacterium isolated from an alkaline, saline lake.</title>
        <authorList>
            <person name="Dimitriu P.A."/>
            <person name="Shukla S.K."/>
            <person name="Conradt J."/>
            <person name="Marquez M.C."/>
            <person name="Ventosa A."/>
            <person name="Maglia A."/>
            <person name="Peyton B.M."/>
            <person name="Pinkart H.C."/>
            <person name="Mormile M.R."/>
        </authorList>
    </citation>
    <scope>NUCLEOTIDE SEQUENCE [LARGE SCALE GENOMIC DNA]</scope>
    <source>
        <strain evidence="6 7">4CA</strain>
    </source>
</reference>
<evidence type="ECO:0000313" key="7">
    <source>
        <dbReference type="Proteomes" id="UP000027318"/>
    </source>
</evidence>
<dbReference type="Gene3D" id="1.10.10.10">
    <property type="entry name" value="Winged helix-like DNA-binding domain superfamily/Winged helix DNA-binding domain"/>
    <property type="match status" value="1"/>
</dbReference>
<gene>
    <name evidence="6" type="ORF">ADINL_3047</name>
</gene>
<dbReference type="CDD" id="cd05466">
    <property type="entry name" value="PBP2_LTTR_substrate"/>
    <property type="match status" value="1"/>
</dbReference>
<dbReference type="InterPro" id="IPR005119">
    <property type="entry name" value="LysR_subst-bd"/>
</dbReference>
<dbReference type="Gene3D" id="3.40.190.290">
    <property type="match status" value="1"/>
</dbReference>